<keyword evidence="3" id="KW-0732">Signal</keyword>
<dbReference type="Gene3D" id="3.40.50.1400">
    <property type="match status" value="1"/>
</dbReference>
<evidence type="ECO:0000313" key="5">
    <source>
        <dbReference type="Proteomes" id="UP001153076"/>
    </source>
</evidence>
<dbReference type="GO" id="GO:0046872">
    <property type="term" value="F:metal ion binding"/>
    <property type="evidence" value="ECO:0007669"/>
    <property type="project" value="UniProtKB-KW"/>
</dbReference>
<evidence type="ECO:0000256" key="2">
    <source>
        <dbReference type="ARBA" id="ARBA00023239"/>
    </source>
</evidence>
<evidence type="ECO:0000256" key="3">
    <source>
        <dbReference type="SAM" id="SignalP"/>
    </source>
</evidence>
<dbReference type="SUPFAM" id="SSF53800">
    <property type="entry name" value="Chelatase"/>
    <property type="match status" value="1"/>
</dbReference>
<gene>
    <name evidence="4" type="ORF">Cgig2_021703</name>
</gene>
<feature type="signal peptide" evidence="3">
    <location>
        <begin position="1"/>
        <end position="29"/>
    </location>
</feature>
<dbReference type="InterPro" id="IPR050963">
    <property type="entry name" value="Sirohydro_Cobaltochel/CbiX"/>
</dbReference>
<dbReference type="EMBL" id="JAKOGI010000023">
    <property type="protein sequence ID" value="KAJ8449239.1"/>
    <property type="molecule type" value="Genomic_DNA"/>
</dbReference>
<evidence type="ECO:0000313" key="4">
    <source>
        <dbReference type="EMBL" id="KAJ8449239.1"/>
    </source>
</evidence>
<dbReference type="AlphaFoldDB" id="A0A9Q1KT62"/>
<dbReference type="OrthoDB" id="3543at2759"/>
<reference evidence="4" key="1">
    <citation type="submission" date="2022-04" db="EMBL/GenBank/DDBJ databases">
        <title>Carnegiea gigantea Genome sequencing and assembly v2.</title>
        <authorList>
            <person name="Copetti D."/>
            <person name="Sanderson M.J."/>
            <person name="Burquez A."/>
            <person name="Wojciechowski M.F."/>
        </authorList>
    </citation>
    <scope>NUCLEOTIDE SEQUENCE</scope>
    <source>
        <strain evidence="4">SGP5-SGP5p</strain>
        <tissue evidence="4">Aerial part</tissue>
    </source>
</reference>
<dbReference type="PANTHER" id="PTHR33542">
    <property type="entry name" value="SIROHYDROCHLORIN FERROCHELATASE, CHLOROPLASTIC"/>
    <property type="match status" value="1"/>
</dbReference>
<keyword evidence="2" id="KW-0456">Lyase</keyword>
<accession>A0A9Q1KT62</accession>
<feature type="chain" id="PRO_5040437134" evidence="3">
    <location>
        <begin position="30"/>
        <end position="231"/>
    </location>
</feature>
<name>A0A9Q1KT62_9CARY</name>
<dbReference type="InterPro" id="IPR002762">
    <property type="entry name" value="CbiX-like"/>
</dbReference>
<dbReference type="PANTHER" id="PTHR33542:SF3">
    <property type="entry name" value="SIROHYDROCHLORIN FERROCHELATASE, CHLOROPLASTIC"/>
    <property type="match status" value="1"/>
</dbReference>
<evidence type="ECO:0000256" key="1">
    <source>
        <dbReference type="ARBA" id="ARBA00022723"/>
    </source>
</evidence>
<dbReference type="Proteomes" id="UP001153076">
    <property type="component" value="Unassembled WGS sequence"/>
</dbReference>
<comment type="caution">
    <text evidence="4">The sequence shown here is derived from an EMBL/GenBank/DDBJ whole genome shotgun (WGS) entry which is preliminary data.</text>
</comment>
<keyword evidence="1" id="KW-0479">Metal-binding</keyword>
<keyword evidence="5" id="KW-1185">Reference proteome</keyword>
<protein>
    <submittedName>
        <fullName evidence="4">Uncharacterized protein</fullName>
    </submittedName>
</protein>
<organism evidence="4 5">
    <name type="scientific">Carnegiea gigantea</name>
    <dbReference type="NCBI Taxonomy" id="171969"/>
    <lineage>
        <taxon>Eukaryota</taxon>
        <taxon>Viridiplantae</taxon>
        <taxon>Streptophyta</taxon>
        <taxon>Embryophyta</taxon>
        <taxon>Tracheophyta</taxon>
        <taxon>Spermatophyta</taxon>
        <taxon>Magnoliopsida</taxon>
        <taxon>eudicotyledons</taxon>
        <taxon>Gunneridae</taxon>
        <taxon>Pentapetalae</taxon>
        <taxon>Caryophyllales</taxon>
        <taxon>Cactineae</taxon>
        <taxon>Cactaceae</taxon>
        <taxon>Cactoideae</taxon>
        <taxon>Echinocereeae</taxon>
        <taxon>Carnegiea</taxon>
    </lineage>
</organism>
<sequence length="231" mass="26178">MSSLKSTWRTNFSFLISWVVVSLLTSSRAPRFSPEAAPKYLKLPKSTQLKCTSCTSQKLCVAIELPMRLNRESNLAGKKLAERTIRDAFGSCVEQGANRVIISPFFFFPGRHWHQVMFFLTVYQPHPPRSGIGLLLGKGEGLRPWDSFWYRPDLLVNAWKGAATAKEHLGIPYLITAPLGLHELRVGADYSPVRKKVLPWKFGGANKQCSLGYVSKEKVKKESRRKKSLRR</sequence>
<proteinExistence type="predicted"/>
<dbReference type="GO" id="GO:0016829">
    <property type="term" value="F:lyase activity"/>
    <property type="evidence" value="ECO:0007669"/>
    <property type="project" value="UniProtKB-KW"/>
</dbReference>
<dbReference type="Pfam" id="PF01903">
    <property type="entry name" value="CbiX"/>
    <property type="match status" value="1"/>
</dbReference>